<keyword evidence="1" id="KW-0732">Signal</keyword>
<dbReference type="NCBIfam" id="TIGR02281">
    <property type="entry name" value="clan_AA_DTGA"/>
    <property type="match status" value="1"/>
</dbReference>
<evidence type="ECO:0000256" key="1">
    <source>
        <dbReference type="SAM" id="SignalP"/>
    </source>
</evidence>
<keyword evidence="2" id="KW-0645">Protease</keyword>
<dbReference type="GO" id="GO:0006508">
    <property type="term" value="P:proteolysis"/>
    <property type="evidence" value="ECO:0007669"/>
    <property type="project" value="UniProtKB-KW"/>
</dbReference>
<dbReference type="Pfam" id="PF13975">
    <property type="entry name" value="gag-asp_proteas"/>
    <property type="match status" value="1"/>
</dbReference>
<gene>
    <name evidence="2" type="ORF">IPL58_02650</name>
</gene>
<keyword evidence="2" id="KW-0378">Hydrolase</keyword>
<dbReference type="CDD" id="cd05483">
    <property type="entry name" value="retropepsin_like_bacteria"/>
    <property type="match status" value="1"/>
</dbReference>
<organism evidence="2 3">
    <name type="scientific">Candidatus Proximibacter danicus</name>
    <dbReference type="NCBI Taxonomy" id="2954365"/>
    <lineage>
        <taxon>Bacteria</taxon>
        <taxon>Pseudomonadati</taxon>
        <taxon>Pseudomonadota</taxon>
        <taxon>Betaproteobacteria</taxon>
        <taxon>Candidatus Proximibacter</taxon>
    </lineage>
</organism>
<reference evidence="2" key="1">
    <citation type="submission" date="2020-10" db="EMBL/GenBank/DDBJ databases">
        <title>Connecting structure to function with the recovery of over 1000 high-quality activated sludge metagenome-assembled genomes encoding full-length rRNA genes using long-read sequencing.</title>
        <authorList>
            <person name="Singleton C.M."/>
            <person name="Petriglieri F."/>
            <person name="Kristensen J.M."/>
            <person name="Kirkegaard R.H."/>
            <person name="Michaelsen T.Y."/>
            <person name="Andersen M.H."/>
            <person name="Karst S.M."/>
            <person name="Dueholm M.S."/>
            <person name="Nielsen P.H."/>
            <person name="Albertsen M."/>
        </authorList>
    </citation>
    <scope>NUCLEOTIDE SEQUENCE</scope>
    <source>
        <strain evidence="2">Hirt_18-Q3-R61-65_BATAC.395</strain>
    </source>
</reference>
<dbReference type="SUPFAM" id="SSF50630">
    <property type="entry name" value="Acid proteases"/>
    <property type="match status" value="1"/>
</dbReference>
<dbReference type="Gene3D" id="2.40.70.10">
    <property type="entry name" value="Acid Proteases"/>
    <property type="match status" value="1"/>
</dbReference>
<dbReference type="EC" id="3.4.23.-" evidence="2"/>
<dbReference type="AlphaFoldDB" id="A0A9D7K0H5"/>
<evidence type="ECO:0000313" key="3">
    <source>
        <dbReference type="Proteomes" id="UP000886689"/>
    </source>
</evidence>
<dbReference type="InterPro" id="IPR011969">
    <property type="entry name" value="Clan_AA_Asp_peptidase_C"/>
</dbReference>
<evidence type="ECO:0000313" key="2">
    <source>
        <dbReference type="EMBL" id="MBK8523104.1"/>
    </source>
</evidence>
<feature type="signal peptide" evidence="1">
    <location>
        <begin position="1"/>
        <end position="19"/>
    </location>
</feature>
<proteinExistence type="predicted"/>
<dbReference type="EMBL" id="JADJUC010000002">
    <property type="protein sequence ID" value="MBK8523104.1"/>
    <property type="molecule type" value="Genomic_DNA"/>
</dbReference>
<sequence>MCHFRALAIVCLSFPALVAAEVGVAGVFPGKALLVVDGGAPQAVAIGTTTPEGVKVLAIDGEVVTLRVSGEKRTLRVGQHVVSQKTQDGRQETTLAADSRGHFYAGGSVNGRSVRFLVDTGATMVSLGAGDASRVGIDWGKGQPGLSQTANGQARVWKVRFDTVRVGEVTLHGVDGLVHEGDMPVALLGMSFLSRMEIRNEGSHMTLKKRF</sequence>
<dbReference type="Proteomes" id="UP000886689">
    <property type="component" value="Unassembled WGS sequence"/>
</dbReference>
<accession>A0A9D7K0H5</accession>
<comment type="caution">
    <text evidence="2">The sequence shown here is derived from an EMBL/GenBank/DDBJ whole genome shotgun (WGS) entry which is preliminary data.</text>
</comment>
<dbReference type="GO" id="GO:0008233">
    <property type="term" value="F:peptidase activity"/>
    <property type="evidence" value="ECO:0007669"/>
    <property type="project" value="UniProtKB-KW"/>
</dbReference>
<dbReference type="InterPro" id="IPR021109">
    <property type="entry name" value="Peptidase_aspartic_dom_sf"/>
</dbReference>
<name>A0A9D7K0H5_9PROT</name>
<dbReference type="InterPro" id="IPR034122">
    <property type="entry name" value="Retropepsin-like_bacterial"/>
</dbReference>
<protein>
    <submittedName>
        <fullName evidence="2">TIGR02281 family clan AA aspartic protease</fullName>
        <ecNumber evidence="2">3.4.23.-</ecNumber>
    </submittedName>
</protein>
<feature type="chain" id="PRO_5039381813" evidence="1">
    <location>
        <begin position="20"/>
        <end position="211"/>
    </location>
</feature>